<dbReference type="InterPro" id="IPR049975">
    <property type="entry name" value="SAV_915-like_dom"/>
</dbReference>
<dbReference type="KEGG" id="sbro:GQF42_34370"/>
<feature type="region of interest" description="Disordered" evidence="1">
    <location>
        <begin position="1"/>
        <end position="33"/>
    </location>
</feature>
<dbReference type="AlphaFoldDB" id="A0A6I6NPK8"/>
<evidence type="ECO:0000313" key="3">
    <source>
        <dbReference type="Proteomes" id="UP000436138"/>
    </source>
</evidence>
<sequence>MLDLLDAAPPPRSATDDRPGPKPGVPAHHTPVFVPAHPRSVAGTGADGRPTRLVFVVFELFDHPSHGTVALAFTTPEKLVEALGEAQPWVATSLGPLAEGVREQDVTVLLDPCAAPAQPTWQPEDLAAFAQEVRR</sequence>
<keyword evidence="3" id="KW-1185">Reference proteome</keyword>
<name>A0A6I6NPK8_9ACTN</name>
<reference evidence="2 3" key="1">
    <citation type="submission" date="2019-12" db="EMBL/GenBank/DDBJ databases">
        <title>Streptomyces sp. strain T44 isolated from rhizosphere soil of Broussonetia papyrifera.</title>
        <authorList>
            <person name="Mo P."/>
        </authorList>
    </citation>
    <scope>NUCLEOTIDE SEQUENCE [LARGE SCALE GENOMIC DNA]</scope>
    <source>
        <strain evidence="2 3">T44</strain>
    </source>
</reference>
<dbReference type="NCBIfam" id="NF042914">
    <property type="entry name" value="SAV915_dom"/>
    <property type="match status" value="1"/>
</dbReference>
<evidence type="ECO:0008006" key="4">
    <source>
        <dbReference type="Google" id="ProtNLM"/>
    </source>
</evidence>
<dbReference type="Proteomes" id="UP000436138">
    <property type="component" value="Chromosome"/>
</dbReference>
<protein>
    <recommendedName>
        <fullName evidence="4">SseB protein N-terminal domain-containing protein</fullName>
    </recommendedName>
</protein>
<organism evidence="2 3">
    <name type="scientific">Streptomyces broussonetiae</name>
    <dbReference type="NCBI Taxonomy" id="2686304"/>
    <lineage>
        <taxon>Bacteria</taxon>
        <taxon>Bacillati</taxon>
        <taxon>Actinomycetota</taxon>
        <taxon>Actinomycetes</taxon>
        <taxon>Kitasatosporales</taxon>
        <taxon>Streptomycetaceae</taxon>
        <taxon>Streptomyces</taxon>
    </lineage>
</organism>
<gene>
    <name evidence="2" type="ORF">GQF42_34370</name>
</gene>
<accession>A0A6I6NPK8</accession>
<proteinExistence type="predicted"/>
<evidence type="ECO:0000256" key="1">
    <source>
        <dbReference type="SAM" id="MobiDB-lite"/>
    </source>
</evidence>
<evidence type="ECO:0000313" key="2">
    <source>
        <dbReference type="EMBL" id="QHA09986.1"/>
    </source>
</evidence>
<dbReference type="EMBL" id="CP047020">
    <property type="protein sequence ID" value="QHA09986.1"/>
    <property type="molecule type" value="Genomic_DNA"/>
</dbReference>